<dbReference type="SUPFAM" id="SSF46785">
    <property type="entry name" value="Winged helix' DNA-binding domain"/>
    <property type="match status" value="1"/>
</dbReference>
<dbReference type="GO" id="GO:0003700">
    <property type="term" value="F:DNA-binding transcription factor activity"/>
    <property type="evidence" value="ECO:0007669"/>
    <property type="project" value="InterPro"/>
</dbReference>
<keyword evidence="3" id="KW-0804">Transcription</keyword>
<dbReference type="InterPro" id="IPR036390">
    <property type="entry name" value="WH_DNA-bd_sf"/>
</dbReference>
<keyword evidence="1" id="KW-0805">Transcription regulation</keyword>
<dbReference type="AlphaFoldDB" id="A0AAU8CVV5"/>
<proteinExistence type="predicted"/>
<feature type="domain" description="HTH gntR-type" evidence="4">
    <location>
        <begin position="22"/>
        <end position="89"/>
    </location>
</feature>
<accession>A0AAU8CVV5</accession>
<dbReference type="SMART" id="SM00895">
    <property type="entry name" value="FCD"/>
    <property type="match status" value="1"/>
</dbReference>
<dbReference type="Gene3D" id="1.20.120.530">
    <property type="entry name" value="GntR ligand-binding domain-like"/>
    <property type="match status" value="1"/>
</dbReference>
<dbReference type="EMBL" id="CP159253">
    <property type="protein sequence ID" value="XCG50682.1"/>
    <property type="molecule type" value="Genomic_DNA"/>
</dbReference>
<evidence type="ECO:0000259" key="4">
    <source>
        <dbReference type="PROSITE" id="PS50949"/>
    </source>
</evidence>
<dbReference type="InterPro" id="IPR008920">
    <property type="entry name" value="TF_FadR/GntR_C"/>
</dbReference>
<keyword evidence="2" id="KW-0238">DNA-binding</keyword>
<dbReference type="InterPro" id="IPR000524">
    <property type="entry name" value="Tscrpt_reg_HTH_GntR"/>
</dbReference>
<dbReference type="InterPro" id="IPR011711">
    <property type="entry name" value="GntR_C"/>
</dbReference>
<evidence type="ECO:0000256" key="3">
    <source>
        <dbReference type="ARBA" id="ARBA00023163"/>
    </source>
</evidence>
<sequence>MGATEETDLKVGSPVVRMTRPSGATARVVDGLRRAIVNLEFEPGAKLDKAELTRRFGVSRCPVAEALNRLKAEGLVDIRPQSGSIVACIRLADARENMFLRRALEGEAVAHHAQHRSKELLSALRLNMRQQKAAIAADDRARFHRLDLELHDLFVSVVGFPRVRAVAEGARLSLDRARRLLITPRRIALTCREHAAIVAAIAAGDALAARNAMSAHLDSVIGELEDFAREYPTLFDGN</sequence>
<dbReference type="InterPro" id="IPR036388">
    <property type="entry name" value="WH-like_DNA-bd_sf"/>
</dbReference>
<dbReference type="RefSeq" id="WP_353641793.1">
    <property type="nucleotide sequence ID" value="NZ_CP159253.1"/>
</dbReference>
<evidence type="ECO:0000256" key="2">
    <source>
        <dbReference type="ARBA" id="ARBA00023125"/>
    </source>
</evidence>
<protein>
    <submittedName>
        <fullName evidence="5">GntR family transcriptional regulator</fullName>
    </submittedName>
</protein>
<dbReference type="PANTHER" id="PTHR43537:SF45">
    <property type="entry name" value="GNTR FAMILY REGULATORY PROTEIN"/>
    <property type="match status" value="1"/>
</dbReference>
<dbReference type="Gene3D" id="1.10.10.10">
    <property type="entry name" value="Winged helix-like DNA-binding domain superfamily/Winged helix DNA-binding domain"/>
    <property type="match status" value="1"/>
</dbReference>
<dbReference type="Pfam" id="PF00392">
    <property type="entry name" value="GntR"/>
    <property type="match status" value="1"/>
</dbReference>
<reference evidence="5" key="1">
    <citation type="submission" date="2024-06" db="EMBL/GenBank/DDBJ databases">
        <title>Mesorhizobium karijinii sp. nov., a symbiont of the iconic Swainsona formosa from arid Australia.</title>
        <authorList>
            <person name="Hill Y.J."/>
            <person name="Watkin E.L.J."/>
            <person name="O'Hara G.W."/>
            <person name="Terpolilli J."/>
            <person name="Tye M.L."/>
            <person name="Kohlmeier M.G."/>
        </authorList>
    </citation>
    <scope>NUCLEOTIDE SEQUENCE</scope>
    <source>
        <strain evidence="5">WSM2240</strain>
    </source>
</reference>
<dbReference type="GO" id="GO:0003677">
    <property type="term" value="F:DNA binding"/>
    <property type="evidence" value="ECO:0007669"/>
    <property type="project" value="UniProtKB-KW"/>
</dbReference>
<evidence type="ECO:0000313" key="5">
    <source>
        <dbReference type="EMBL" id="XCG50682.1"/>
    </source>
</evidence>
<dbReference type="PANTHER" id="PTHR43537">
    <property type="entry name" value="TRANSCRIPTIONAL REGULATOR, GNTR FAMILY"/>
    <property type="match status" value="1"/>
</dbReference>
<dbReference type="PROSITE" id="PS50949">
    <property type="entry name" value="HTH_GNTR"/>
    <property type="match status" value="1"/>
</dbReference>
<evidence type="ECO:0000256" key="1">
    <source>
        <dbReference type="ARBA" id="ARBA00023015"/>
    </source>
</evidence>
<dbReference type="SUPFAM" id="SSF48008">
    <property type="entry name" value="GntR ligand-binding domain-like"/>
    <property type="match status" value="1"/>
</dbReference>
<gene>
    <name evidence="5" type="ORF">ABVK50_09495</name>
</gene>
<name>A0AAU8CVV5_9HYPH</name>
<dbReference type="CDD" id="cd07377">
    <property type="entry name" value="WHTH_GntR"/>
    <property type="match status" value="1"/>
</dbReference>
<organism evidence="5">
    <name type="scientific">Mesorhizobium sp. WSM2240</name>
    <dbReference type="NCBI Taxonomy" id="3228851"/>
    <lineage>
        <taxon>Bacteria</taxon>
        <taxon>Pseudomonadati</taxon>
        <taxon>Pseudomonadota</taxon>
        <taxon>Alphaproteobacteria</taxon>
        <taxon>Hyphomicrobiales</taxon>
        <taxon>Phyllobacteriaceae</taxon>
        <taxon>Mesorhizobium</taxon>
    </lineage>
</organism>
<dbReference type="SMART" id="SM00345">
    <property type="entry name" value="HTH_GNTR"/>
    <property type="match status" value="1"/>
</dbReference>
<dbReference type="Pfam" id="PF07729">
    <property type="entry name" value="FCD"/>
    <property type="match status" value="1"/>
</dbReference>